<dbReference type="PROSITE" id="PS00375">
    <property type="entry name" value="UDPGT"/>
    <property type="match status" value="1"/>
</dbReference>
<keyword evidence="6" id="KW-1185">Reference proteome</keyword>
<comment type="catalytic activity">
    <reaction evidence="5">
        <text>glucuronate acceptor + UDP-alpha-D-glucuronate = acceptor beta-D-glucuronoside + UDP + H(+)</text>
        <dbReference type="Rhea" id="RHEA:21032"/>
        <dbReference type="ChEBI" id="CHEBI:15378"/>
        <dbReference type="ChEBI" id="CHEBI:58052"/>
        <dbReference type="ChEBI" id="CHEBI:58223"/>
        <dbReference type="ChEBI" id="CHEBI:132367"/>
        <dbReference type="ChEBI" id="CHEBI:132368"/>
        <dbReference type="EC" id="2.4.1.17"/>
    </reaction>
</comment>
<evidence type="ECO:0000256" key="4">
    <source>
        <dbReference type="RuleBase" id="RU003718"/>
    </source>
</evidence>
<dbReference type="Proteomes" id="UP000694843">
    <property type="component" value="Unplaced"/>
</dbReference>
<dbReference type="RefSeq" id="XP_018009830.1">
    <property type="nucleotide sequence ID" value="XM_018154341.2"/>
</dbReference>
<dbReference type="Pfam" id="PF00201">
    <property type="entry name" value="UDPGT"/>
    <property type="match status" value="1"/>
</dbReference>
<dbReference type="SUPFAM" id="SSF53756">
    <property type="entry name" value="UDP-Glycosyltransferase/glycogen phosphorylase"/>
    <property type="match status" value="1"/>
</dbReference>
<dbReference type="GeneID" id="108667325"/>
<reference evidence="7" key="1">
    <citation type="submission" date="2025-08" db="UniProtKB">
        <authorList>
            <consortium name="RefSeq"/>
        </authorList>
    </citation>
    <scope>IDENTIFICATION</scope>
    <source>
        <tissue evidence="7">Whole organism</tissue>
    </source>
</reference>
<protein>
    <recommendedName>
        <fullName evidence="5">UDP-glucuronosyltransferase</fullName>
        <ecNumber evidence="5">2.4.1.17</ecNumber>
    </recommendedName>
</protein>
<keyword evidence="5" id="KW-0472">Membrane</keyword>
<gene>
    <name evidence="7" type="primary">LOC108667325</name>
</gene>
<dbReference type="EC" id="2.4.1.17" evidence="5"/>
<keyword evidence="2 4" id="KW-0328">Glycosyltransferase</keyword>
<dbReference type="CDD" id="cd03784">
    <property type="entry name" value="GT1_Gtf-like"/>
    <property type="match status" value="1"/>
</dbReference>
<evidence type="ECO:0000256" key="3">
    <source>
        <dbReference type="ARBA" id="ARBA00022679"/>
    </source>
</evidence>
<dbReference type="InterPro" id="IPR050271">
    <property type="entry name" value="UDP-glycosyltransferase"/>
</dbReference>
<sequence>MLTTHMHTMTPIMNGLAMRGHQVTMLSDASWLERHPNVTYVDHGANLSSPSDWPMFECVSKPHKFLSFMISVCGEMAMKLFDDPVVMNLYERRKEFDFVVFDFSAFIVMYPFGHEMTFAILSSWTTTNVQSTNFGNLLNPAFVSSTISEYPQPYSTWDRFKNFFETIFFSMIFRYAIPLASENLIHSRFPYLPSLAEVERNASLHFILTDAALDGAIPLLPLQIPLGAIALLPSKPLPLELEDFISGDTPVVYMSLGSLFGRSDLIPYELKNIFYSVFARLPYKIIMKFEEQPATEVPNLLIKKWLPQVDILAHGNVKAFISHGGLNSVYEAVFHGVPIVGLPINVDHTGRIDRLHNDGLGIKLTWDTLTEDALFDAIVEVVSNASYREKMEVKSRQFQDQRESPLDRAIYWTEYVARHAGAPHLQSPAKHLGWVQLLHLDLLALLLVLAYVIFKIFMWIFRNLWQKCAKLCRRFGGKHKKQ</sequence>
<evidence type="ECO:0000256" key="2">
    <source>
        <dbReference type="ARBA" id="ARBA00022676"/>
    </source>
</evidence>
<accession>A0A8B7N867</accession>
<feature type="transmembrane region" description="Helical" evidence="5">
    <location>
        <begin position="442"/>
        <end position="461"/>
    </location>
</feature>
<dbReference type="InterPro" id="IPR035595">
    <property type="entry name" value="UDP_glycos_trans_CS"/>
</dbReference>
<dbReference type="AlphaFoldDB" id="A0A8B7N867"/>
<dbReference type="PANTHER" id="PTHR48043:SF27">
    <property type="entry name" value="UDP-GLUCURONOSYLTRANSFERASE"/>
    <property type="match status" value="1"/>
</dbReference>
<evidence type="ECO:0000256" key="1">
    <source>
        <dbReference type="ARBA" id="ARBA00009995"/>
    </source>
</evidence>
<evidence type="ECO:0000313" key="6">
    <source>
        <dbReference type="Proteomes" id="UP000694843"/>
    </source>
</evidence>
<evidence type="ECO:0000256" key="5">
    <source>
        <dbReference type="RuleBase" id="RU362059"/>
    </source>
</evidence>
<dbReference type="Gene3D" id="3.40.50.2000">
    <property type="entry name" value="Glycogen Phosphorylase B"/>
    <property type="match status" value="1"/>
</dbReference>
<name>A0A8B7N867_HYAAZ</name>
<keyword evidence="5" id="KW-0812">Transmembrane</keyword>
<keyword evidence="3 4" id="KW-0808">Transferase</keyword>
<dbReference type="PANTHER" id="PTHR48043">
    <property type="entry name" value="EG:EG0003.4 PROTEIN-RELATED"/>
    <property type="match status" value="1"/>
</dbReference>
<keyword evidence="5" id="KW-1133">Transmembrane helix</keyword>
<dbReference type="KEGG" id="hazt:108667325"/>
<dbReference type="GO" id="GO:0016020">
    <property type="term" value="C:membrane"/>
    <property type="evidence" value="ECO:0007669"/>
    <property type="project" value="UniProtKB-SubCell"/>
</dbReference>
<comment type="similarity">
    <text evidence="1 4">Belongs to the UDP-glycosyltransferase family.</text>
</comment>
<dbReference type="OrthoDB" id="5835829at2759"/>
<organism evidence="6 7">
    <name type="scientific">Hyalella azteca</name>
    <name type="common">Amphipod</name>
    <dbReference type="NCBI Taxonomy" id="294128"/>
    <lineage>
        <taxon>Eukaryota</taxon>
        <taxon>Metazoa</taxon>
        <taxon>Ecdysozoa</taxon>
        <taxon>Arthropoda</taxon>
        <taxon>Crustacea</taxon>
        <taxon>Multicrustacea</taxon>
        <taxon>Malacostraca</taxon>
        <taxon>Eumalacostraca</taxon>
        <taxon>Peracarida</taxon>
        <taxon>Amphipoda</taxon>
        <taxon>Senticaudata</taxon>
        <taxon>Talitrida</taxon>
        <taxon>Talitroidea</taxon>
        <taxon>Hyalellidae</taxon>
        <taxon>Hyalella</taxon>
    </lineage>
</organism>
<comment type="subcellular location">
    <subcellularLocation>
        <location evidence="5">Membrane</location>
        <topology evidence="5">Single-pass membrane protein</topology>
    </subcellularLocation>
</comment>
<proteinExistence type="inferred from homology"/>
<dbReference type="FunFam" id="3.40.50.2000:FF:000050">
    <property type="entry name" value="UDP-glucuronosyltransferase"/>
    <property type="match status" value="1"/>
</dbReference>
<dbReference type="InterPro" id="IPR002213">
    <property type="entry name" value="UDP_glucos_trans"/>
</dbReference>
<dbReference type="OMA" id="HEMTFAI"/>
<evidence type="ECO:0000313" key="7">
    <source>
        <dbReference type="RefSeq" id="XP_018009830.1"/>
    </source>
</evidence>
<dbReference type="GO" id="GO:0015020">
    <property type="term" value="F:glucuronosyltransferase activity"/>
    <property type="evidence" value="ECO:0007669"/>
    <property type="project" value="UniProtKB-EC"/>
</dbReference>